<dbReference type="PANTHER" id="PTHR30328">
    <property type="entry name" value="TRANSCRIPTIONAL REPRESSOR"/>
    <property type="match status" value="1"/>
</dbReference>
<accession>A0A418N8H9</accession>
<sequence length="207" mass="23863">MVNIWFMIHTDTEKAILQAAKTVFYKKGLAAARMQEIADEANINKAMLHYYFRSKEKLFGAVFLQAFGELAPFLNSIFNSDKPVFEKIREFVDGYITFVVDNPYLPTFIIQEMNINPQFGETFFRNHVTPDPSKFEEQIAREIEHGNIRPIDPKQLVLNLISLTAFPFVGKGLVIGILDLDEIAFKTLMEERKKLIPEMIINTIKVQ</sequence>
<dbReference type="PRINTS" id="PR00455">
    <property type="entry name" value="HTHTETR"/>
</dbReference>
<name>A0A418N8H9_9FLAO</name>
<feature type="DNA-binding region" description="H-T-H motif" evidence="2">
    <location>
        <begin position="33"/>
        <end position="52"/>
    </location>
</feature>
<dbReference type="PANTHER" id="PTHR30328:SF54">
    <property type="entry name" value="HTH-TYPE TRANSCRIPTIONAL REPRESSOR SCO4008"/>
    <property type="match status" value="1"/>
</dbReference>
<comment type="caution">
    <text evidence="4">The sequence shown here is derived from an EMBL/GenBank/DDBJ whole genome shotgun (WGS) entry which is preliminary data.</text>
</comment>
<gene>
    <name evidence="4" type="ORF">D2U88_07380</name>
    <name evidence="5" type="ORF">FQ019_07320</name>
</gene>
<keyword evidence="7" id="KW-1185">Reference proteome</keyword>
<evidence type="ECO:0000259" key="3">
    <source>
        <dbReference type="PROSITE" id="PS50977"/>
    </source>
</evidence>
<protein>
    <submittedName>
        <fullName evidence="4">TetR/AcrR family transcriptional regulator</fullName>
    </submittedName>
</protein>
<dbReference type="SUPFAM" id="SSF46689">
    <property type="entry name" value="Homeodomain-like"/>
    <property type="match status" value="1"/>
</dbReference>
<dbReference type="InterPro" id="IPR050109">
    <property type="entry name" value="HTH-type_TetR-like_transc_reg"/>
</dbReference>
<feature type="domain" description="HTH tetR-type" evidence="3">
    <location>
        <begin position="10"/>
        <end position="70"/>
    </location>
</feature>
<dbReference type="SUPFAM" id="SSF48498">
    <property type="entry name" value="Tetracyclin repressor-like, C-terminal domain"/>
    <property type="match status" value="1"/>
</dbReference>
<dbReference type="EMBL" id="VNWL01000016">
    <property type="protein sequence ID" value="TXK03240.1"/>
    <property type="molecule type" value="Genomic_DNA"/>
</dbReference>
<proteinExistence type="predicted"/>
<keyword evidence="1 2" id="KW-0238">DNA-binding</keyword>
<dbReference type="Pfam" id="PF00440">
    <property type="entry name" value="TetR_N"/>
    <property type="match status" value="1"/>
</dbReference>
<reference evidence="4 6" key="1">
    <citation type="submission" date="2018-08" db="EMBL/GenBank/DDBJ databases">
        <title>Proposal of Muricauda 72 sp.nov. and Muricauda NH166 sp.nov., isolated from seawater.</title>
        <authorList>
            <person name="Cheng H."/>
            <person name="Wu Y.-H."/>
            <person name="Guo L.-L."/>
            <person name="Xu X.-W."/>
        </authorList>
    </citation>
    <scope>NUCLEOTIDE SEQUENCE [LARGE SCALE GENOMIC DNA]</scope>
    <source>
        <strain evidence="4 6">NH166</strain>
    </source>
</reference>
<dbReference type="InterPro" id="IPR001647">
    <property type="entry name" value="HTH_TetR"/>
</dbReference>
<dbReference type="EMBL" id="QXFJ01000017">
    <property type="protein sequence ID" value="RIV71673.1"/>
    <property type="molecule type" value="Genomic_DNA"/>
</dbReference>
<evidence type="ECO:0000313" key="7">
    <source>
        <dbReference type="Proteomes" id="UP000321528"/>
    </source>
</evidence>
<dbReference type="OrthoDB" id="9789566at2"/>
<dbReference type="InterPro" id="IPR036271">
    <property type="entry name" value="Tet_transcr_reg_TetR-rel_C_sf"/>
</dbReference>
<dbReference type="Gene3D" id="1.10.357.10">
    <property type="entry name" value="Tetracycline Repressor, domain 2"/>
    <property type="match status" value="1"/>
</dbReference>
<dbReference type="Proteomes" id="UP000284189">
    <property type="component" value="Unassembled WGS sequence"/>
</dbReference>
<evidence type="ECO:0000256" key="1">
    <source>
        <dbReference type="ARBA" id="ARBA00023125"/>
    </source>
</evidence>
<dbReference type="InterPro" id="IPR009057">
    <property type="entry name" value="Homeodomain-like_sf"/>
</dbReference>
<evidence type="ECO:0000313" key="4">
    <source>
        <dbReference type="EMBL" id="RIV71673.1"/>
    </source>
</evidence>
<evidence type="ECO:0000256" key="2">
    <source>
        <dbReference type="PROSITE-ProRule" id="PRU00335"/>
    </source>
</evidence>
<evidence type="ECO:0000313" key="6">
    <source>
        <dbReference type="Proteomes" id="UP000284189"/>
    </source>
</evidence>
<reference evidence="5 7" key="2">
    <citation type="submission" date="2019-07" db="EMBL/GenBank/DDBJ databases">
        <title>Draft genome of two Muricauda strains isolated from deep sea.</title>
        <authorList>
            <person name="Sun C."/>
        </authorList>
    </citation>
    <scope>NUCLEOTIDE SEQUENCE [LARGE SCALE GENOMIC DNA]</scope>
    <source>
        <strain evidence="5 7">NH166</strain>
    </source>
</reference>
<dbReference type="Proteomes" id="UP000321528">
    <property type="component" value="Unassembled WGS sequence"/>
</dbReference>
<organism evidence="4 6">
    <name type="scientific">Flagellimonas aequoris</name>
    <dbReference type="NCBI Taxonomy" id="2306997"/>
    <lineage>
        <taxon>Bacteria</taxon>
        <taxon>Pseudomonadati</taxon>
        <taxon>Bacteroidota</taxon>
        <taxon>Flavobacteriia</taxon>
        <taxon>Flavobacteriales</taxon>
        <taxon>Flavobacteriaceae</taxon>
        <taxon>Flagellimonas</taxon>
    </lineage>
</organism>
<dbReference type="PROSITE" id="PS50977">
    <property type="entry name" value="HTH_TETR_2"/>
    <property type="match status" value="1"/>
</dbReference>
<dbReference type="GO" id="GO:0003677">
    <property type="term" value="F:DNA binding"/>
    <property type="evidence" value="ECO:0007669"/>
    <property type="project" value="UniProtKB-UniRule"/>
</dbReference>
<dbReference type="AlphaFoldDB" id="A0A418N8H9"/>
<evidence type="ECO:0000313" key="5">
    <source>
        <dbReference type="EMBL" id="TXK03240.1"/>
    </source>
</evidence>